<feature type="signal peptide" evidence="4">
    <location>
        <begin position="1"/>
        <end position="18"/>
    </location>
</feature>
<dbReference type="InterPro" id="IPR000668">
    <property type="entry name" value="Peptidase_C1A_C"/>
</dbReference>
<name>A0A7S4DVC2_9EUKA</name>
<reference evidence="7" key="1">
    <citation type="submission" date="2021-01" db="EMBL/GenBank/DDBJ databases">
        <authorList>
            <person name="Corre E."/>
            <person name="Pelletier E."/>
            <person name="Niang G."/>
            <person name="Scheremetjew M."/>
            <person name="Finn R."/>
            <person name="Kale V."/>
            <person name="Holt S."/>
            <person name="Cochrane G."/>
            <person name="Meng A."/>
            <person name="Brown T."/>
            <person name="Cohen L."/>
        </authorList>
    </citation>
    <scope>NUCLEOTIDE SEQUENCE</scope>
    <source>
        <strain evidence="7">CCCM811</strain>
    </source>
</reference>
<dbReference type="SMART" id="SM00848">
    <property type="entry name" value="Inhibitor_I29"/>
    <property type="match status" value="1"/>
</dbReference>
<evidence type="ECO:0000256" key="3">
    <source>
        <dbReference type="ARBA" id="ARBA00023157"/>
    </source>
</evidence>
<dbReference type="GO" id="GO:0006508">
    <property type="term" value="P:proteolysis"/>
    <property type="evidence" value="ECO:0007669"/>
    <property type="project" value="InterPro"/>
</dbReference>
<feature type="chain" id="PRO_5031488781" description="Peptidase C1A papain C-terminal domain-containing protein" evidence="4">
    <location>
        <begin position="19"/>
        <end position="413"/>
    </location>
</feature>
<evidence type="ECO:0000259" key="5">
    <source>
        <dbReference type="SMART" id="SM00645"/>
    </source>
</evidence>
<dbReference type="Gene3D" id="3.90.70.10">
    <property type="entry name" value="Cysteine proteinases"/>
    <property type="match status" value="1"/>
</dbReference>
<dbReference type="PRINTS" id="PR00705">
    <property type="entry name" value="PAPAIN"/>
</dbReference>
<comment type="similarity">
    <text evidence="1">Belongs to the peptidase C1 family.</text>
</comment>
<organism evidence="7">
    <name type="scientific">Lotharella globosa</name>
    <dbReference type="NCBI Taxonomy" id="91324"/>
    <lineage>
        <taxon>Eukaryota</taxon>
        <taxon>Sar</taxon>
        <taxon>Rhizaria</taxon>
        <taxon>Cercozoa</taxon>
        <taxon>Chlorarachniophyceae</taxon>
        <taxon>Lotharella</taxon>
    </lineage>
</organism>
<evidence type="ECO:0000313" key="7">
    <source>
        <dbReference type="EMBL" id="CAE0672598.1"/>
    </source>
</evidence>
<evidence type="ECO:0000256" key="2">
    <source>
        <dbReference type="ARBA" id="ARBA00023145"/>
    </source>
</evidence>
<accession>A0A7S4DVC2</accession>
<dbReference type="InterPro" id="IPR013128">
    <property type="entry name" value="Peptidase_C1A"/>
</dbReference>
<dbReference type="InterPro" id="IPR038765">
    <property type="entry name" value="Papain-like_cys_pep_sf"/>
</dbReference>
<dbReference type="Pfam" id="PF08246">
    <property type="entry name" value="Inhibitor_I29"/>
    <property type="match status" value="1"/>
</dbReference>
<dbReference type="PROSITE" id="PS00139">
    <property type="entry name" value="THIOL_PROTEASE_CYS"/>
    <property type="match status" value="1"/>
</dbReference>
<dbReference type="InterPro" id="IPR013201">
    <property type="entry name" value="Prot_inhib_I29"/>
</dbReference>
<proteinExistence type="inferred from homology"/>
<evidence type="ECO:0008006" key="8">
    <source>
        <dbReference type="Google" id="ProtNLM"/>
    </source>
</evidence>
<dbReference type="PROSITE" id="PS00639">
    <property type="entry name" value="THIOL_PROTEASE_HIS"/>
    <property type="match status" value="1"/>
</dbReference>
<feature type="domain" description="Cathepsin propeptide inhibitor" evidence="6">
    <location>
        <begin position="49"/>
        <end position="105"/>
    </location>
</feature>
<keyword evidence="3" id="KW-1015">Disulfide bond</keyword>
<dbReference type="InterPro" id="IPR000169">
    <property type="entry name" value="Pept_cys_AS"/>
</dbReference>
<dbReference type="EMBL" id="HBIV01033972">
    <property type="protein sequence ID" value="CAE0672598.1"/>
    <property type="molecule type" value="Transcribed_RNA"/>
</dbReference>
<dbReference type="InterPro" id="IPR025660">
    <property type="entry name" value="Pept_his_AS"/>
</dbReference>
<dbReference type="SMART" id="SM00645">
    <property type="entry name" value="Pept_C1"/>
    <property type="match status" value="1"/>
</dbReference>
<dbReference type="InterPro" id="IPR039417">
    <property type="entry name" value="Peptidase_C1A_papain-like"/>
</dbReference>
<keyword evidence="4" id="KW-0732">Signal</keyword>
<protein>
    <recommendedName>
        <fullName evidence="8">Peptidase C1A papain C-terminal domain-containing protein</fullName>
    </recommendedName>
</protein>
<evidence type="ECO:0000256" key="1">
    <source>
        <dbReference type="ARBA" id="ARBA00008455"/>
    </source>
</evidence>
<evidence type="ECO:0000256" key="4">
    <source>
        <dbReference type="SAM" id="SignalP"/>
    </source>
</evidence>
<evidence type="ECO:0000259" key="6">
    <source>
        <dbReference type="SMART" id="SM00848"/>
    </source>
</evidence>
<feature type="domain" description="Peptidase C1A papain C-terminal" evidence="5">
    <location>
        <begin position="150"/>
        <end position="368"/>
    </location>
</feature>
<dbReference type="CDD" id="cd02248">
    <property type="entry name" value="Peptidase_C1A"/>
    <property type="match status" value="1"/>
</dbReference>
<dbReference type="Pfam" id="PF00112">
    <property type="entry name" value="Peptidase_C1"/>
    <property type="match status" value="1"/>
</dbReference>
<dbReference type="PANTHER" id="PTHR12411">
    <property type="entry name" value="CYSTEINE PROTEASE FAMILY C1-RELATED"/>
    <property type="match status" value="1"/>
</dbReference>
<dbReference type="GO" id="GO:0008234">
    <property type="term" value="F:cysteine-type peptidase activity"/>
    <property type="evidence" value="ECO:0007669"/>
    <property type="project" value="InterPro"/>
</dbReference>
<dbReference type="AlphaFoldDB" id="A0A7S4DVC2"/>
<keyword evidence="2" id="KW-0865">Zymogen</keyword>
<gene>
    <name evidence="7" type="ORF">LGLO00237_LOCUS24248</name>
</gene>
<dbReference type="SUPFAM" id="SSF54001">
    <property type="entry name" value="Cysteine proteinases"/>
    <property type="match status" value="1"/>
</dbReference>
<sequence>MLQAVALSLCLGLPGAQARWKQAALEADAGKRSSSQLDVKRLMEGTYGFDDYISDFGKKYTDAKELDMRKNIFEESMAEVLKHNSGNYTWKMHINEFSDLTRDEFHERTRGFRLGMHQRHHLDLMNLMEEQGMANLSAKASRVVKSQSCKSADWSSYMSPIKNQGMCGSCWAYASTEALETHLAIAEGKKLILSAQHMTSCTPNPDHCGGTGGCMGATAELAFEYVKTAPSGGITLESDYRPTSYFTGQTGDCNDEMIKADQCVATISGYQTSMNDEGAVVEALCNHGPVVIGVDASDWGPYSSGIMMDTENWKCGWDVDHAVLLVGFGEEVMADGKTVKYWKIRNSWGTTWGEDGYIRIHRPDPVPKGLDVTPQDGNACEGETDPVELSGYCGMLSGSAWPTGVSSKNCEEH</sequence>